<accession>A0A0R0AD90</accession>
<dbReference type="InterPro" id="IPR012340">
    <property type="entry name" value="NA-bd_OB-fold"/>
</dbReference>
<dbReference type="OrthoDB" id="72963at2"/>
<dbReference type="Gene3D" id="2.40.50.140">
    <property type="entry name" value="Nucleic acid-binding proteins"/>
    <property type="match status" value="1"/>
</dbReference>
<dbReference type="CDD" id="cd04458">
    <property type="entry name" value="CSP_CDS"/>
    <property type="match status" value="1"/>
</dbReference>
<keyword evidence="2" id="KW-0812">Transmembrane</keyword>
<dbReference type="GO" id="GO:0043488">
    <property type="term" value="P:regulation of mRNA stability"/>
    <property type="evidence" value="ECO:0007669"/>
    <property type="project" value="TreeGrafter"/>
</dbReference>
<dbReference type="InterPro" id="IPR010718">
    <property type="entry name" value="DUF1294"/>
</dbReference>
<evidence type="ECO:0000313" key="5">
    <source>
        <dbReference type="Proteomes" id="UP000050836"/>
    </source>
</evidence>
<dbReference type="Pfam" id="PF06961">
    <property type="entry name" value="DUF1294"/>
    <property type="match status" value="1"/>
</dbReference>
<proteinExistence type="predicted"/>
<dbReference type="AlphaFoldDB" id="A0A0R0AD90"/>
<evidence type="ECO:0000313" key="4">
    <source>
        <dbReference type="EMBL" id="KRG42719.1"/>
    </source>
</evidence>
<evidence type="ECO:0000256" key="2">
    <source>
        <dbReference type="SAM" id="Phobius"/>
    </source>
</evidence>
<dbReference type="PROSITE" id="PS51857">
    <property type="entry name" value="CSD_2"/>
    <property type="match status" value="1"/>
</dbReference>
<keyword evidence="2" id="KW-1133">Transmembrane helix</keyword>
<dbReference type="RefSeq" id="WP_054659277.1">
    <property type="nucleotide sequence ID" value="NZ_BAZI01000163.1"/>
</dbReference>
<dbReference type="InterPro" id="IPR052069">
    <property type="entry name" value="Ca-reg_mRNA-binding_domain"/>
</dbReference>
<dbReference type="EMBL" id="LLXS01000017">
    <property type="protein sequence ID" value="KRG42719.1"/>
    <property type="molecule type" value="Genomic_DNA"/>
</dbReference>
<dbReference type="PANTHER" id="PTHR12962:SF1">
    <property type="entry name" value="COLD SHOCK DOMAIN-CONTAINING PROTEIN CG9705"/>
    <property type="match status" value="1"/>
</dbReference>
<feature type="transmembrane region" description="Helical" evidence="2">
    <location>
        <begin position="175"/>
        <end position="195"/>
    </location>
</feature>
<evidence type="ECO:0000259" key="3">
    <source>
        <dbReference type="PROSITE" id="PS51857"/>
    </source>
</evidence>
<dbReference type="SUPFAM" id="SSF50249">
    <property type="entry name" value="Nucleic acid-binding proteins"/>
    <property type="match status" value="1"/>
</dbReference>
<reference evidence="4 5" key="1">
    <citation type="submission" date="2015-10" db="EMBL/GenBank/DDBJ databases">
        <title>Genome sequencing and analysis of members of genus Stenotrophomonas.</title>
        <authorList>
            <person name="Patil P.P."/>
            <person name="Midha S."/>
            <person name="Patil P.B."/>
        </authorList>
    </citation>
    <scope>NUCLEOTIDE SEQUENCE [LARGE SCALE GENOMIC DNA]</scope>
    <source>
        <strain evidence="4 5">JCM 9942</strain>
    </source>
</reference>
<dbReference type="Pfam" id="PF00313">
    <property type="entry name" value="CSD"/>
    <property type="match status" value="1"/>
</dbReference>
<protein>
    <recommendedName>
        <fullName evidence="3">CSD domain-containing protein</fullName>
    </recommendedName>
</protein>
<feature type="domain" description="CSD" evidence="3">
    <location>
        <begin position="2"/>
        <end position="67"/>
    </location>
</feature>
<sequence>MRYQGRLQDWNDDKGFGFVSPNGGGERAFVHIKAFERGTPRPLEGQLISYQPKRDERGRLAATAIRFAATGRPPAAPKQSARRLPRTALGLIALSIPVLGGVTRLLPGWVAGTIVGLSLLALAFYAYDKSAAQRGDQRTPESTLHLIALFGGWPGALLAQGLFRHKSSKRSFQQVFWATVVLHLTVLAAVFSGWLPSLV</sequence>
<feature type="transmembrane region" description="Helical" evidence="2">
    <location>
        <begin position="105"/>
        <end position="126"/>
    </location>
</feature>
<dbReference type="InterPro" id="IPR002059">
    <property type="entry name" value="CSP_DNA-bd"/>
</dbReference>
<dbReference type="GO" id="GO:0003730">
    <property type="term" value="F:mRNA 3'-UTR binding"/>
    <property type="evidence" value="ECO:0007669"/>
    <property type="project" value="TreeGrafter"/>
</dbReference>
<gene>
    <name evidence="4" type="ORF">ARC78_08485</name>
</gene>
<dbReference type="PANTHER" id="PTHR12962">
    <property type="entry name" value="CALCIUM-REGULATED HEAT STABLE PROTEIN CRHSP-24-RELATED"/>
    <property type="match status" value="1"/>
</dbReference>
<organism evidence="4 5">
    <name type="scientific">Stenotrophomonas pictorum JCM 9942</name>
    <dbReference type="NCBI Taxonomy" id="1236960"/>
    <lineage>
        <taxon>Bacteria</taxon>
        <taxon>Pseudomonadati</taxon>
        <taxon>Pseudomonadota</taxon>
        <taxon>Gammaproteobacteria</taxon>
        <taxon>Lysobacterales</taxon>
        <taxon>Lysobacteraceae</taxon>
        <taxon>Stenotrophomonas</taxon>
    </lineage>
</organism>
<comment type="caution">
    <text evidence="4">The sequence shown here is derived from an EMBL/GenBank/DDBJ whole genome shotgun (WGS) entry which is preliminary data.</text>
</comment>
<dbReference type="GO" id="GO:0005829">
    <property type="term" value="C:cytosol"/>
    <property type="evidence" value="ECO:0007669"/>
    <property type="project" value="UniProtKB-ARBA"/>
</dbReference>
<dbReference type="SMART" id="SM00357">
    <property type="entry name" value="CSP"/>
    <property type="match status" value="1"/>
</dbReference>
<keyword evidence="2" id="KW-0472">Membrane</keyword>
<feature type="transmembrane region" description="Helical" evidence="2">
    <location>
        <begin position="146"/>
        <end position="163"/>
    </location>
</feature>
<keyword evidence="5" id="KW-1185">Reference proteome</keyword>
<dbReference type="Proteomes" id="UP000050836">
    <property type="component" value="Unassembled WGS sequence"/>
</dbReference>
<keyword evidence="1" id="KW-0597">Phosphoprotein</keyword>
<name>A0A0R0AD90_9GAMM</name>
<dbReference type="InterPro" id="IPR011129">
    <property type="entry name" value="CSD"/>
</dbReference>
<evidence type="ECO:0000256" key="1">
    <source>
        <dbReference type="ARBA" id="ARBA00022553"/>
    </source>
</evidence>